<keyword evidence="1" id="KW-0472">Membrane</keyword>
<accession>A0AAP2DR03</accession>
<gene>
    <name evidence="2" type="ORF">KK083_28920</name>
</gene>
<dbReference type="EMBL" id="JAHESF010000052">
    <property type="protein sequence ID" value="MBT1700950.1"/>
    <property type="molecule type" value="Genomic_DNA"/>
</dbReference>
<proteinExistence type="predicted"/>
<keyword evidence="1" id="KW-0812">Transmembrane</keyword>
<keyword evidence="3" id="KW-1185">Reference proteome</keyword>
<name>A0AAP2DR03_9BACT</name>
<evidence type="ECO:0000256" key="1">
    <source>
        <dbReference type="SAM" id="Phobius"/>
    </source>
</evidence>
<comment type="caution">
    <text evidence="2">The sequence shown here is derived from an EMBL/GenBank/DDBJ whole genome shotgun (WGS) entry which is preliminary data.</text>
</comment>
<dbReference type="Proteomes" id="UP001319200">
    <property type="component" value="Unassembled WGS sequence"/>
</dbReference>
<feature type="transmembrane region" description="Helical" evidence="1">
    <location>
        <begin position="26"/>
        <end position="48"/>
    </location>
</feature>
<dbReference type="AlphaFoldDB" id="A0AAP2DR03"/>
<protein>
    <submittedName>
        <fullName evidence="2">Uncharacterized protein</fullName>
    </submittedName>
</protein>
<organism evidence="2 3">
    <name type="scientific">Chryseosolibacter histidini</name>
    <dbReference type="NCBI Taxonomy" id="2782349"/>
    <lineage>
        <taxon>Bacteria</taxon>
        <taxon>Pseudomonadati</taxon>
        <taxon>Bacteroidota</taxon>
        <taxon>Cytophagia</taxon>
        <taxon>Cytophagales</taxon>
        <taxon>Chryseotaleaceae</taxon>
        <taxon>Chryseosolibacter</taxon>
    </lineage>
</organism>
<keyword evidence="1" id="KW-1133">Transmembrane helix</keyword>
<reference evidence="2 3" key="1">
    <citation type="submission" date="2021-05" db="EMBL/GenBank/DDBJ databases">
        <title>A Polyphasic approach of four new species of the genus Ohtaekwangia: Ohtaekwangia histidinii sp. nov., Ohtaekwangia cretensis sp. nov., Ohtaekwangia indiensis sp. nov., Ohtaekwangia reichenbachii sp. nov. from diverse environment.</title>
        <authorList>
            <person name="Octaviana S."/>
        </authorList>
    </citation>
    <scope>NUCLEOTIDE SEQUENCE [LARGE SCALE GENOMIC DNA]</scope>
    <source>
        <strain evidence="2 3">PWU4</strain>
    </source>
</reference>
<dbReference type="RefSeq" id="WP_254169638.1">
    <property type="nucleotide sequence ID" value="NZ_JAHESF010000052.1"/>
</dbReference>
<sequence>MERIKPSLQLKDDIDLHISGWIVQRIGWVLLLLLLIAASLGVFGTGWLSAGHVAGKNGTVSFERIARFETPMKLVVQIEKADGDIEIRIPRSYLDCMEIDKIVPEPATQKAAGGSAIYTFDAEAESTITFYLMPESTGSIHTELTIDNTNFPIAHFIFP</sequence>
<evidence type="ECO:0000313" key="3">
    <source>
        <dbReference type="Proteomes" id="UP001319200"/>
    </source>
</evidence>
<evidence type="ECO:0000313" key="2">
    <source>
        <dbReference type="EMBL" id="MBT1700950.1"/>
    </source>
</evidence>